<keyword evidence="10" id="KW-1185">Reference proteome</keyword>
<evidence type="ECO:0000256" key="5">
    <source>
        <dbReference type="ARBA" id="ARBA00023136"/>
    </source>
</evidence>
<feature type="region of interest" description="Disordered" evidence="6">
    <location>
        <begin position="1"/>
        <end position="98"/>
    </location>
</feature>
<feature type="domain" description="Amino acid transporter transmembrane" evidence="8">
    <location>
        <begin position="262"/>
        <end position="644"/>
    </location>
</feature>
<evidence type="ECO:0000256" key="6">
    <source>
        <dbReference type="SAM" id="MobiDB-lite"/>
    </source>
</evidence>
<evidence type="ECO:0000256" key="1">
    <source>
        <dbReference type="ARBA" id="ARBA00004141"/>
    </source>
</evidence>
<feature type="compositionally biased region" description="Polar residues" evidence="6">
    <location>
        <begin position="47"/>
        <end position="64"/>
    </location>
</feature>
<comment type="similarity">
    <text evidence="2">Belongs to the amino acid/polyamine transporter 2 family.</text>
</comment>
<name>A0A9P8NWH6_9ASCO</name>
<accession>A0A9P8NWH6</accession>
<feature type="transmembrane region" description="Helical" evidence="7">
    <location>
        <begin position="628"/>
        <end position="645"/>
    </location>
</feature>
<feature type="compositionally biased region" description="Low complexity" evidence="6">
    <location>
        <begin position="25"/>
        <end position="37"/>
    </location>
</feature>
<evidence type="ECO:0000313" key="9">
    <source>
        <dbReference type="EMBL" id="KAH3660727.1"/>
    </source>
</evidence>
<feature type="compositionally biased region" description="Polar residues" evidence="6">
    <location>
        <begin position="76"/>
        <end position="92"/>
    </location>
</feature>
<dbReference type="GO" id="GO:0005302">
    <property type="term" value="F:L-tyrosine transmembrane transporter activity"/>
    <property type="evidence" value="ECO:0007669"/>
    <property type="project" value="TreeGrafter"/>
</dbReference>
<feature type="transmembrane region" description="Helical" evidence="7">
    <location>
        <begin position="379"/>
        <end position="396"/>
    </location>
</feature>
<keyword evidence="4 7" id="KW-1133">Transmembrane helix</keyword>
<organism evidence="9 10">
    <name type="scientific">Ogataea polymorpha</name>
    <dbReference type="NCBI Taxonomy" id="460523"/>
    <lineage>
        <taxon>Eukaryota</taxon>
        <taxon>Fungi</taxon>
        <taxon>Dikarya</taxon>
        <taxon>Ascomycota</taxon>
        <taxon>Saccharomycotina</taxon>
        <taxon>Pichiomycetes</taxon>
        <taxon>Pichiales</taxon>
        <taxon>Pichiaceae</taxon>
        <taxon>Ogataea</taxon>
    </lineage>
</organism>
<evidence type="ECO:0000259" key="8">
    <source>
        <dbReference type="Pfam" id="PF01490"/>
    </source>
</evidence>
<feature type="transmembrane region" description="Helical" evidence="7">
    <location>
        <begin position="566"/>
        <end position="584"/>
    </location>
</feature>
<dbReference type="GO" id="GO:0005774">
    <property type="term" value="C:vacuolar membrane"/>
    <property type="evidence" value="ECO:0007669"/>
    <property type="project" value="TreeGrafter"/>
</dbReference>
<dbReference type="EMBL" id="JAEUBD010001468">
    <property type="protein sequence ID" value="KAH3660727.1"/>
    <property type="molecule type" value="Genomic_DNA"/>
</dbReference>
<feature type="transmembrane region" description="Helical" evidence="7">
    <location>
        <begin position="444"/>
        <end position="465"/>
    </location>
</feature>
<dbReference type="Proteomes" id="UP000788993">
    <property type="component" value="Unassembled WGS sequence"/>
</dbReference>
<evidence type="ECO:0000256" key="3">
    <source>
        <dbReference type="ARBA" id="ARBA00022692"/>
    </source>
</evidence>
<feature type="transmembrane region" description="Helical" evidence="7">
    <location>
        <begin position="403"/>
        <end position="424"/>
    </location>
</feature>
<evidence type="ECO:0000256" key="7">
    <source>
        <dbReference type="SAM" id="Phobius"/>
    </source>
</evidence>
<gene>
    <name evidence="9" type="ORF">OGATHE_005059</name>
</gene>
<comment type="caution">
    <text evidence="9">The sequence shown here is derived from an EMBL/GenBank/DDBJ whole genome shotgun (WGS) entry which is preliminary data.</text>
</comment>
<comment type="subcellular location">
    <subcellularLocation>
        <location evidence="1">Membrane</location>
        <topology evidence="1">Multi-pass membrane protein</topology>
    </subcellularLocation>
</comment>
<sequence length="646" mass="71074">MGESPAKRISGPVPIVRRDSDFRNASRNTSRRTSMARLAASPLVSGTPLSVFNQKRPDSPSSSVIDDRASPVNVHRNPSAQAYPSLSTSGSSEAEDTSILGRAEPQVDIPLSSSHSSSIDDPTLWKNISKHLATDANGSLKLAGGDITRDLYTLPAKKNNLRRSRSLTGADLPGERRGSAASQIRLPGGFRRQFILSKNSKYGHQLSKPTFFTRNFLEFLSIYGHFAGEDLEDEDYLACSYVIDKDTDEETPLLEPRAHGGTASTLKSFFLLLKSFVGTGVLFLPRAFYNGGILFCTLTLLFFGVLSYWCYYILVLTKVKTSVSSFGDIGMTLYGKNMKLLILGSIILSQIGFVAAYTIFTAENLRAFTLNFFNVDISLGKWVVMECVVFIPLSLIRNITKLSLAALLANIFIMSGLVTIVYYASLDLIENGPAHVELFNQDKWSLFIGVAIFAFEGIGLIIPVQESMKHPEQYPKVLGAVIIVCSILFIGIGSLGYMTYGDQVNTVVILNLPQSSIAVRSIQLFYAIAILLSAPLQLLPAIRIIESRIYKRRSGKTDSATKWSKNMFRTCMVVGTSLIAYWGSSNLDQFVSFVGSFACIPLVYMYPPMLHYKICAHSRFMKALDMSLVVLGGVAMLYTSYQVIVG</sequence>
<dbReference type="AlphaFoldDB" id="A0A9P8NWH6"/>
<feature type="transmembrane region" description="Helical" evidence="7">
    <location>
        <begin position="292"/>
        <end position="314"/>
    </location>
</feature>
<dbReference type="Pfam" id="PF01490">
    <property type="entry name" value="Aa_trans"/>
    <property type="match status" value="1"/>
</dbReference>
<keyword evidence="5 7" id="KW-0472">Membrane</keyword>
<protein>
    <recommendedName>
        <fullName evidence="8">Amino acid transporter transmembrane domain-containing protein</fullName>
    </recommendedName>
</protein>
<feature type="transmembrane region" description="Helical" evidence="7">
    <location>
        <begin position="340"/>
        <end position="359"/>
    </location>
</feature>
<reference evidence="9" key="2">
    <citation type="submission" date="2021-01" db="EMBL/GenBank/DDBJ databases">
        <authorList>
            <person name="Schikora-Tamarit M.A."/>
        </authorList>
    </citation>
    <scope>NUCLEOTIDE SEQUENCE</scope>
    <source>
        <strain evidence="9">NCAIM Y.01608</strain>
    </source>
</reference>
<feature type="transmembrane region" description="Helical" evidence="7">
    <location>
        <begin position="590"/>
        <end position="607"/>
    </location>
</feature>
<keyword evidence="3 7" id="KW-0812">Transmembrane</keyword>
<evidence type="ECO:0000313" key="10">
    <source>
        <dbReference type="Proteomes" id="UP000788993"/>
    </source>
</evidence>
<dbReference type="InterPro" id="IPR013057">
    <property type="entry name" value="AA_transpt_TM"/>
</dbReference>
<reference evidence="9" key="1">
    <citation type="journal article" date="2021" name="Open Biol.">
        <title>Shared evolutionary footprints suggest mitochondrial oxidative damage underlies multiple complex I losses in fungi.</title>
        <authorList>
            <person name="Schikora-Tamarit M.A."/>
            <person name="Marcet-Houben M."/>
            <person name="Nosek J."/>
            <person name="Gabaldon T."/>
        </authorList>
    </citation>
    <scope>NUCLEOTIDE SEQUENCE</scope>
    <source>
        <strain evidence="9">NCAIM Y.01608</strain>
    </source>
</reference>
<proteinExistence type="inferred from homology"/>
<dbReference type="PANTHER" id="PTHR22950:SF666">
    <property type="entry name" value="VACUOLAR AMINO ACID TRANSPORTER 4"/>
    <property type="match status" value="1"/>
</dbReference>
<feature type="transmembrane region" description="Helical" evidence="7">
    <location>
        <begin position="477"/>
        <end position="500"/>
    </location>
</feature>
<evidence type="ECO:0000256" key="2">
    <source>
        <dbReference type="ARBA" id="ARBA00008066"/>
    </source>
</evidence>
<dbReference type="PANTHER" id="PTHR22950">
    <property type="entry name" value="AMINO ACID TRANSPORTER"/>
    <property type="match status" value="1"/>
</dbReference>
<feature type="transmembrane region" description="Helical" evidence="7">
    <location>
        <begin position="524"/>
        <end position="545"/>
    </location>
</feature>
<evidence type="ECO:0000256" key="4">
    <source>
        <dbReference type="ARBA" id="ARBA00022989"/>
    </source>
</evidence>